<comment type="caution">
    <text evidence="1">The sequence shown here is derived from an EMBL/GenBank/DDBJ whole genome shotgun (WGS) entry which is preliminary data.</text>
</comment>
<dbReference type="Proteomes" id="UP000566819">
    <property type="component" value="Unassembled WGS sequence"/>
</dbReference>
<dbReference type="EMBL" id="JAAMPI010000131">
    <property type="protein sequence ID" value="KAF4635261.1"/>
    <property type="molecule type" value="Genomic_DNA"/>
</dbReference>
<dbReference type="GO" id="GO:0016799">
    <property type="term" value="F:hydrolase activity, hydrolyzing N-glycosyl compounds"/>
    <property type="evidence" value="ECO:0007669"/>
    <property type="project" value="InterPro"/>
</dbReference>
<proteinExistence type="predicted"/>
<reference evidence="1 2" key="1">
    <citation type="submission" date="2020-03" db="EMBL/GenBank/DDBJ databases">
        <title>Draft Genome Sequence of Cudoniella acicularis.</title>
        <authorList>
            <person name="Buettner E."/>
            <person name="Kellner H."/>
        </authorList>
    </citation>
    <scope>NUCLEOTIDE SEQUENCE [LARGE SCALE GENOMIC DNA]</scope>
    <source>
        <strain evidence="1 2">DSM 108380</strain>
    </source>
</reference>
<name>A0A8H4W6K1_9HELO</name>
<protein>
    <submittedName>
        <fullName evidence="1">Uncharacterized protein</fullName>
    </submittedName>
</protein>
<evidence type="ECO:0000313" key="1">
    <source>
        <dbReference type="EMBL" id="KAF4635261.1"/>
    </source>
</evidence>
<evidence type="ECO:0000313" key="2">
    <source>
        <dbReference type="Proteomes" id="UP000566819"/>
    </source>
</evidence>
<dbReference type="InterPro" id="IPR036452">
    <property type="entry name" value="Ribo_hydro-like"/>
</dbReference>
<keyword evidence="2" id="KW-1185">Reference proteome</keyword>
<sequence>MRLPPYVMAYQIEINSIIGTLFQKKTRTDSRIGLGEHSGEPYARTGEAKRVKITYLEDQTRLNVYYTLRKAGQAIKAKYGRAPGVFAISDLAKDKDDLTALLPLKGLDRSGIIEFEGLIANLELAYKRAIYRRGALDSLGL</sequence>
<accession>A0A8H4W6K1</accession>
<organism evidence="1 2">
    <name type="scientific">Cudoniella acicularis</name>
    <dbReference type="NCBI Taxonomy" id="354080"/>
    <lineage>
        <taxon>Eukaryota</taxon>
        <taxon>Fungi</taxon>
        <taxon>Dikarya</taxon>
        <taxon>Ascomycota</taxon>
        <taxon>Pezizomycotina</taxon>
        <taxon>Leotiomycetes</taxon>
        <taxon>Helotiales</taxon>
        <taxon>Tricladiaceae</taxon>
        <taxon>Cudoniella</taxon>
    </lineage>
</organism>
<dbReference type="AlphaFoldDB" id="A0A8H4W6K1"/>
<gene>
    <name evidence="1" type="ORF">G7Y89_g2838</name>
</gene>
<dbReference type="Gene3D" id="3.90.245.10">
    <property type="entry name" value="Ribonucleoside hydrolase-like"/>
    <property type="match status" value="1"/>
</dbReference>